<organism evidence="6 7">
    <name type="scientific">Testicularia cyperi</name>
    <dbReference type="NCBI Taxonomy" id="1882483"/>
    <lineage>
        <taxon>Eukaryota</taxon>
        <taxon>Fungi</taxon>
        <taxon>Dikarya</taxon>
        <taxon>Basidiomycota</taxon>
        <taxon>Ustilaginomycotina</taxon>
        <taxon>Ustilaginomycetes</taxon>
        <taxon>Ustilaginales</taxon>
        <taxon>Anthracoideaceae</taxon>
        <taxon>Testicularia</taxon>
    </lineage>
</organism>
<comment type="subcellular location">
    <subcellularLocation>
        <location evidence="1">Cytoplasm</location>
    </subcellularLocation>
</comment>
<dbReference type="EMBL" id="KZ819214">
    <property type="protein sequence ID" value="PWY97213.1"/>
    <property type="molecule type" value="Genomic_DNA"/>
</dbReference>
<evidence type="ECO:0000256" key="2">
    <source>
        <dbReference type="ARBA" id="ARBA00022490"/>
    </source>
</evidence>
<feature type="compositionally biased region" description="Low complexity" evidence="5">
    <location>
        <begin position="245"/>
        <end position="256"/>
    </location>
</feature>
<feature type="compositionally biased region" description="Basic residues" evidence="5">
    <location>
        <begin position="378"/>
        <end position="389"/>
    </location>
</feature>
<dbReference type="Pfam" id="PF01922">
    <property type="entry name" value="SRP19"/>
    <property type="match status" value="1"/>
</dbReference>
<keyword evidence="4" id="KW-0687">Ribonucleoprotein</keyword>
<evidence type="ECO:0000256" key="4">
    <source>
        <dbReference type="ARBA" id="ARBA00023274"/>
    </source>
</evidence>
<dbReference type="Proteomes" id="UP000246740">
    <property type="component" value="Unassembled WGS sequence"/>
</dbReference>
<gene>
    <name evidence="6" type="ORF">BCV70DRAFT_203049</name>
</gene>
<dbReference type="SUPFAM" id="SSF69695">
    <property type="entry name" value="SRP19"/>
    <property type="match status" value="1"/>
</dbReference>
<dbReference type="OrthoDB" id="2527451at2759"/>
<feature type="region of interest" description="Disordered" evidence="5">
    <location>
        <begin position="1"/>
        <end position="88"/>
    </location>
</feature>
<feature type="compositionally biased region" description="Acidic residues" evidence="5">
    <location>
        <begin position="347"/>
        <end position="361"/>
    </location>
</feature>
<proteinExistence type="predicted"/>
<name>A0A317XFT2_9BASI</name>
<dbReference type="InterPro" id="IPR036521">
    <property type="entry name" value="SRP19-like_sf"/>
</dbReference>
<evidence type="ECO:0000256" key="3">
    <source>
        <dbReference type="ARBA" id="ARBA00023135"/>
    </source>
</evidence>
<feature type="region of interest" description="Disordered" evidence="5">
    <location>
        <begin position="340"/>
        <end position="389"/>
    </location>
</feature>
<reference evidence="6 7" key="1">
    <citation type="journal article" date="2018" name="Mol. Biol. Evol.">
        <title>Broad Genomic Sampling Reveals a Smut Pathogenic Ancestry of the Fungal Clade Ustilaginomycotina.</title>
        <authorList>
            <person name="Kijpornyongpan T."/>
            <person name="Mondo S.J."/>
            <person name="Barry K."/>
            <person name="Sandor L."/>
            <person name="Lee J."/>
            <person name="Lipzen A."/>
            <person name="Pangilinan J."/>
            <person name="LaButti K."/>
            <person name="Hainaut M."/>
            <person name="Henrissat B."/>
            <person name="Grigoriev I.V."/>
            <person name="Spatafora J.W."/>
            <person name="Aime M.C."/>
        </authorList>
    </citation>
    <scope>NUCLEOTIDE SEQUENCE [LARGE SCALE GENOMIC DNA]</scope>
    <source>
        <strain evidence="6 7">MCA 3645</strain>
    </source>
</reference>
<dbReference type="AlphaFoldDB" id="A0A317XFT2"/>
<dbReference type="PANTHER" id="PTHR17453">
    <property type="entry name" value="SIGNAL RECOGNITION PARTICLE 19 KD PROTEIN"/>
    <property type="match status" value="1"/>
</dbReference>
<accession>A0A317XFT2</accession>
<keyword evidence="2" id="KW-0963">Cytoplasm</keyword>
<feature type="region of interest" description="Disordered" evidence="5">
    <location>
        <begin position="222"/>
        <end position="256"/>
    </location>
</feature>
<dbReference type="STRING" id="1882483.A0A317XFT2"/>
<evidence type="ECO:0000313" key="7">
    <source>
        <dbReference type="Proteomes" id="UP000246740"/>
    </source>
</evidence>
<dbReference type="GO" id="GO:0006617">
    <property type="term" value="P:SRP-dependent cotranslational protein targeting to membrane, signal sequence recognition"/>
    <property type="evidence" value="ECO:0007669"/>
    <property type="project" value="TreeGrafter"/>
</dbReference>
<keyword evidence="3" id="KW-0733">Signal recognition particle</keyword>
<evidence type="ECO:0000256" key="5">
    <source>
        <dbReference type="SAM" id="MobiDB-lite"/>
    </source>
</evidence>
<protein>
    <recommendedName>
        <fullName evidence="8">Signal recognition particle, SRP19 subunit</fullName>
    </recommendedName>
</protein>
<evidence type="ECO:0000256" key="1">
    <source>
        <dbReference type="ARBA" id="ARBA00004496"/>
    </source>
</evidence>
<keyword evidence="7" id="KW-1185">Reference proteome</keyword>
<evidence type="ECO:0008006" key="8">
    <source>
        <dbReference type="Google" id="ProtNLM"/>
    </source>
</evidence>
<dbReference type="InParanoid" id="A0A317XFT2"/>
<dbReference type="GO" id="GO:0008312">
    <property type="term" value="F:7S RNA binding"/>
    <property type="evidence" value="ECO:0007669"/>
    <property type="project" value="InterPro"/>
</dbReference>
<dbReference type="PANTHER" id="PTHR17453:SF0">
    <property type="entry name" value="SIGNAL RECOGNITION PARTICLE 19 KDA PROTEIN"/>
    <property type="match status" value="1"/>
</dbReference>
<evidence type="ECO:0000313" key="6">
    <source>
        <dbReference type="EMBL" id="PWY97213.1"/>
    </source>
</evidence>
<dbReference type="GO" id="GO:0005786">
    <property type="term" value="C:signal recognition particle, endoplasmic reticulum targeting"/>
    <property type="evidence" value="ECO:0007669"/>
    <property type="project" value="UniProtKB-KW"/>
</dbReference>
<feature type="compositionally biased region" description="Low complexity" evidence="5">
    <location>
        <begin position="222"/>
        <end position="238"/>
    </location>
</feature>
<sequence>MPPKAAVEDFDDDFEFDLPTISSGNAGASAAVPQQGGQSQADQMAAFQKMMEQMGQAPGSGDFGSSRAPVAPGPVAGGSGKGAQSNDGEHKKWVSVYPIYFDAKRHYGKGCRRVAYEKSSPFPTQLWLAKAAGRLNLQYVQEPYKTHPQDWENPGRIKVKLFEEDGTALDAKIQNKKQLFDALAEIIQPECGGRPPAVEARKKRTKPSTLKKLAFEANAKAAASSSAASGSTSAPASGSKKKGKAQQTTSSTSTVKVVKPTLTKAQRKEILAAKRDPNPNPIRARLAKIRFPPTLEARLPAHSPAIEGGLLNMNLAEAMGGLPPGMGGADALGPLGGMLGSMGLGGADDDEDDDDQQDQIQDDAAKKKDPTNPLNLGRRQRKKVVRIGR</sequence>
<dbReference type="InterPro" id="IPR002778">
    <property type="entry name" value="Signal_recog_particle_SRP19"/>
</dbReference>
<dbReference type="Gene3D" id="3.30.56.30">
    <property type="entry name" value="Signal recognition particle, SRP19-like subunit"/>
    <property type="match status" value="1"/>
</dbReference>